<organism evidence="2 3">
    <name type="scientific">Trifolium subterraneum</name>
    <name type="common">Subterranean clover</name>
    <dbReference type="NCBI Taxonomy" id="3900"/>
    <lineage>
        <taxon>Eukaryota</taxon>
        <taxon>Viridiplantae</taxon>
        <taxon>Streptophyta</taxon>
        <taxon>Embryophyta</taxon>
        <taxon>Tracheophyta</taxon>
        <taxon>Spermatophyta</taxon>
        <taxon>Magnoliopsida</taxon>
        <taxon>eudicotyledons</taxon>
        <taxon>Gunneridae</taxon>
        <taxon>Pentapetalae</taxon>
        <taxon>rosids</taxon>
        <taxon>fabids</taxon>
        <taxon>Fabales</taxon>
        <taxon>Fabaceae</taxon>
        <taxon>Papilionoideae</taxon>
        <taxon>50 kb inversion clade</taxon>
        <taxon>NPAAA clade</taxon>
        <taxon>Hologalegina</taxon>
        <taxon>IRL clade</taxon>
        <taxon>Trifolieae</taxon>
        <taxon>Trifolium</taxon>
    </lineage>
</organism>
<name>A0A2Z6NWH1_TRISU</name>
<dbReference type="OrthoDB" id="1735242at2759"/>
<dbReference type="Pfam" id="PF26142">
    <property type="entry name" value="DD_DDX21-DDX50"/>
    <property type="match status" value="1"/>
</dbReference>
<feature type="domain" description="DDX21/DDX50 dimerisation" evidence="1">
    <location>
        <begin position="3"/>
        <end position="45"/>
    </location>
</feature>
<dbReference type="EMBL" id="DF974351">
    <property type="protein sequence ID" value="GAU47826.1"/>
    <property type="molecule type" value="Genomic_DNA"/>
</dbReference>
<accession>A0A2Z6NWH1</accession>
<gene>
    <name evidence="2" type="ORF">TSUD_404200</name>
</gene>
<evidence type="ECO:0000259" key="1">
    <source>
        <dbReference type="Pfam" id="PF26142"/>
    </source>
</evidence>
<dbReference type="Proteomes" id="UP000242715">
    <property type="component" value="Unassembled WGS sequence"/>
</dbReference>
<proteinExistence type="predicted"/>
<keyword evidence="3" id="KW-1185">Reference proteome</keyword>
<protein>
    <recommendedName>
        <fullName evidence="1">DDX21/DDX50 dimerisation domain-containing protein</fullName>
    </recommendedName>
</protein>
<dbReference type="AlphaFoldDB" id="A0A2Z6NWH1"/>
<sequence>MSIGREVAEMINQVSDSVIPAFKSAAEELLKNSGLSKVDLLAKALVDLIAYSAEEMTSSVP</sequence>
<evidence type="ECO:0000313" key="2">
    <source>
        <dbReference type="EMBL" id="GAU47826.1"/>
    </source>
</evidence>
<reference evidence="3" key="1">
    <citation type="journal article" date="2017" name="Front. Plant Sci.">
        <title>Climate Clever Clovers: New Paradigm to Reduce the Environmental Footprint of Ruminants by Breeding Low Methanogenic Forages Utilizing Haplotype Variation.</title>
        <authorList>
            <person name="Kaur P."/>
            <person name="Appels R."/>
            <person name="Bayer P.E."/>
            <person name="Keeble-Gagnere G."/>
            <person name="Wang J."/>
            <person name="Hirakawa H."/>
            <person name="Shirasawa K."/>
            <person name="Vercoe P."/>
            <person name="Stefanova K."/>
            <person name="Durmic Z."/>
            <person name="Nichols P."/>
            <person name="Revell C."/>
            <person name="Isobe S.N."/>
            <person name="Edwards D."/>
            <person name="Erskine W."/>
        </authorList>
    </citation>
    <scope>NUCLEOTIDE SEQUENCE [LARGE SCALE GENOMIC DNA]</scope>
    <source>
        <strain evidence="3">cv. Daliak</strain>
    </source>
</reference>
<evidence type="ECO:0000313" key="3">
    <source>
        <dbReference type="Proteomes" id="UP000242715"/>
    </source>
</evidence>
<dbReference type="InterPro" id="IPR059027">
    <property type="entry name" value="DD_DDX21-DDX50"/>
</dbReference>